<organism evidence="1 2">
    <name type="scientific">Volvox reticuliferus</name>
    <dbReference type="NCBI Taxonomy" id="1737510"/>
    <lineage>
        <taxon>Eukaryota</taxon>
        <taxon>Viridiplantae</taxon>
        <taxon>Chlorophyta</taxon>
        <taxon>core chlorophytes</taxon>
        <taxon>Chlorophyceae</taxon>
        <taxon>CS clade</taxon>
        <taxon>Chlamydomonadales</taxon>
        <taxon>Volvocaceae</taxon>
        <taxon>Volvox</taxon>
    </lineage>
</organism>
<comment type="caution">
    <text evidence="1">The sequence shown here is derived from an EMBL/GenBank/DDBJ whole genome shotgun (WGS) entry which is preliminary data.</text>
</comment>
<dbReference type="AlphaFoldDB" id="A0A8J4LXI9"/>
<dbReference type="EMBL" id="BNCQ01000049">
    <property type="protein sequence ID" value="GIM13544.1"/>
    <property type="molecule type" value="Genomic_DNA"/>
</dbReference>
<protein>
    <submittedName>
        <fullName evidence="1">Uncharacterized protein</fullName>
    </submittedName>
</protein>
<dbReference type="Proteomes" id="UP000722791">
    <property type="component" value="Unassembled WGS sequence"/>
</dbReference>
<evidence type="ECO:0000313" key="1">
    <source>
        <dbReference type="EMBL" id="GIM13544.1"/>
    </source>
</evidence>
<proteinExistence type="predicted"/>
<reference evidence="1" key="1">
    <citation type="journal article" date="2021" name="Proc. Natl. Acad. Sci. U.S.A.">
        <title>Three genomes in the algal genus Volvox reveal the fate of a haploid sex-determining region after a transition to homothallism.</title>
        <authorList>
            <person name="Yamamoto K."/>
            <person name="Hamaji T."/>
            <person name="Kawai-Toyooka H."/>
            <person name="Matsuzaki R."/>
            <person name="Takahashi F."/>
            <person name="Nishimura Y."/>
            <person name="Kawachi M."/>
            <person name="Noguchi H."/>
            <person name="Minakuchi Y."/>
            <person name="Umen J.G."/>
            <person name="Toyoda A."/>
            <person name="Nozaki H."/>
        </authorList>
    </citation>
    <scope>NUCLEOTIDE SEQUENCE</scope>
    <source>
        <strain evidence="1">NIES-3785</strain>
    </source>
</reference>
<evidence type="ECO:0000313" key="2">
    <source>
        <dbReference type="Proteomes" id="UP000722791"/>
    </source>
</evidence>
<accession>A0A8J4LXI9</accession>
<gene>
    <name evidence="1" type="ORF">Vretimale_16637</name>
</gene>
<name>A0A8J4LXI9_9CHLO</name>
<sequence length="99" mass="10939">MAHNVSRLFAAAGLVRPRQPIPGPRAPGSCLPFLKSSLRNTTRRTRREFPIRRRIFLGPASPGYGGGRVSRSCTVLRSSASTGWWALRGSLDTRHQRSP</sequence>